<protein>
    <submittedName>
        <fullName evidence="1">Uncharacterized protein</fullName>
    </submittedName>
</protein>
<evidence type="ECO:0000313" key="1">
    <source>
        <dbReference type="EMBL" id="RKP37526.1"/>
    </source>
</evidence>
<evidence type="ECO:0000313" key="2">
    <source>
        <dbReference type="Proteomes" id="UP000268162"/>
    </source>
</evidence>
<sequence length="309" mass="34794">MARVTVIAPQSRRHGSLLNMTTQLGIKPSTGHIAKLMTTHIYSPMQMDKLPLFLNYARLVEYTAPLITTYCATMAKFEAMPWGVVLNAALTSSVALTQDITWFKRIHQDMQQWGVRYDAFHYAAVIREHYLAGDRAAVQATLSSLLHEELFPCIALLCHNQPITPAIISLSMHRALLLLLIVYGGKLLLDQLDLWAQPGSYAFYTILLQGYGRFKGHPAFTAQGTAMQHHPHSMVHSTFFVLMDCCRTHSALLRLSDVLSLAHDRGLELNTRNFTSLVKYDCYTNAPQAGIGILRDEMPRRRIAVDRVN</sequence>
<dbReference type="AlphaFoldDB" id="A0A4P9ZV80"/>
<gene>
    <name evidence="1" type="ORF">BJ085DRAFT_37390</name>
</gene>
<proteinExistence type="predicted"/>
<accession>A0A4P9ZV80</accession>
<organism evidence="1 2">
    <name type="scientific">Dimargaris cristalligena</name>
    <dbReference type="NCBI Taxonomy" id="215637"/>
    <lineage>
        <taxon>Eukaryota</taxon>
        <taxon>Fungi</taxon>
        <taxon>Fungi incertae sedis</taxon>
        <taxon>Zoopagomycota</taxon>
        <taxon>Kickxellomycotina</taxon>
        <taxon>Dimargaritomycetes</taxon>
        <taxon>Dimargaritales</taxon>
        <taxon>Dimargaritaceae</taxon>
        <taxon>Dimargaris</taxon>
    </lineage>
</organism>
<reference evidence="2" key="1">
    <citation type="journal article" date="2018" name="Nat. Microbiol.">
        <title>Leveraging single-cell genomics to expand the fungal tree of life.</title>
        <authorList>
            <person name="Ahrendt S.R."/>
            <person name="Quandt C.A."/>
            <person name="Ciobanu D."/>
            <person name="Clum A."/>
            <person name="Salamov A."/>
            <person name="Andreopoulos B."/>
            <person name="Cheng J.F."/>
            <person name="Woyke T."/>
            <person name="Pelin A."/>
            <person name="Henrissat B."/>
            <person name="Reynolds N.K."/>
            <person name="Benny G.L."/>
            <person name="Smith M.E."/>
            <person name="James T.Y."/>
            <person name="Grigoriev I.V."/>
        </authorList>
    </citation>
    <scope>NUCLEOTIDE SEQUENCE [LARGE SCALE GENOMIC DNA]</scope>
    <source>
        <strain evidence="2">RSA 468</strain>
    </source>
</reference>
<name>A0A4P9ZV80_9FUNG</name>
<dbReference type="EMBL" id="ML002482">
    <property type="protein sequence ID" value="RKP37526.1"/>
    <property type="molecule type" value="Genomic_DNA"/>
</dbReference>
<keyword evidence="2" id="KW-1185">Reference proteome</keyword>
<dbReference type="Proteomes" id="UP000268162">
    <property type="component" value="Unassembled WGS sequence"/>
</dbReference>